<evidence type="ECO:0000313" key="17">
    <source>
        <dbReference type="Proteomes" id="UP000249890"/>
    </source>
</evidence>
<dbReference type="CDD" id="cd00130">
    <property type="entry name" value="PAS"/>
    <property type="match status" value="1"/>
</dbReference>
<evidence type="ECO:0000256" key="12">
    <source>
        <dbReference type="ARBA" id="ARBA00023012"/>
    </source>
</evidence>
<evidence type="ECO:0000256" key="9">
    <source>
        <dbReference type="ARBA" id="ARBA00022777"/>
    </source>
</evidence>
<dbReference type="FunFam" id="3.30.450.20:FF:000018">
    <property type="entry name" value="Sensor histidine kinase DcuS"/>
    <property type="match status" value="1"/>
</dbReference>
<dbReference type="RefSeq" id="WP_087914847.1">
    <property type="nucleotide sequence ID" value="NZ_CP021780.1"/>
</dbReference>
<dbReference type="Pfam" id="PF17203">
    <property type="entry name" value="sCache_3_2"/>
    <property type="match status" value="1"/>
</dbReference>
<dbReference type="PRINTS" id="PR00344">
    <property type="entry name" value="BCTRLSENSOR"/>
</dbReference>
<dbReference type="SUPFAM" id="SSF55874">
    <property type="entry name" value="ATPase domain of HSP90 chaperone/DNA topoisomerase II/histidine kinase"/>
    <property type="match status" value="1"/>
</dbReference>
<evidence type="ECO:0000256" key="1">
    <source>
        <dbReference type="ARBA" id="ARBA00000085"/>
    </source>
</evidence>
<dbReference type="KEGG" id="pdh:B9T62_08555"/>
<dbReference type="InterPro" id="IPR016120">
    <property type="entry name" value="Sig_transdc_His_kin_SpoOB"/>
</dbReference>
<name>A0A2Z2KFF1_9BACL</name>
<dbReference type="PROSITE" id="PS50109">
    <property type="entry name" value="HIS_KIN"/>
    <property type="match status" value="1"/>
</dbReference>
<dbReference type="InterPro" id="IPR033463">
    <property type="entry name" value="sCache_3"/>
</dbReference>
<keyword evidence="13 14" id="KW-0472">Membrane</keyword>
<dbReference type="GO" id="GO:0000155">
    <property type="term" value="F:phosphorelay sensor kinase activity"/>
    <property type="evidence" value="ECO:0007669"/>
    <property type="project" value="InterPro"/>
</dbReference>
<evidence type="ECO:0000256" key="2">
    <source>
        <dbReference type="ARBA" id="ARBA00004651"/>
    </source>
</evidence>
<dbReference type="InterPro" id="IPR013767">
    <property type="entry name" value="PAS_fold"/>
</dbReference>
<evidence type="ECO:0000256" key="11">
    <source>
        <dbReference type="ARBA" id="ARBA00022989"/>
    </source>
</evidence>
<evidence type="ECO:0000313" key="16">
    <source>
        <dbReference type="EMBL" id="ASA20829.1"/>
    </source>
</evidence>
<sequence length="535" mass="58140">MRIGKHTLRLQTTISLMICSVLAVVLLVVYIMLGLKVATQTKDSLEQQAVMLARTISRTPLVIESLEDTRNTAELQSYAEEMQKINAVQFVVVIDMNGIRYTHPDLDKIGEHFTGGDEQAVLEGRESISEAKGSLGSSVRAFSPVRATDGTQVGAVSVGISLSSVQTAVQENEGILYWGILIGCAMGAAGALLLARKIKRIMFGMEPSAIAKLLEERSAMLQSVREGIIAVDQHSRITLVNAEARRLLADTGMQGEPLSQSIADIWPSLRMETVLESGEASQDLEVELGGITLLMNVLPVRVSGKVEGAIATFRDKTEISLLLERLSGISLYAEALRAQAHEFMNKLHVILGLTHMRRYDRLEEYITGTVSKVQEEVGMMVRQVRDPVMAGFLLGKLSRAREAGIRLVVLEDGILPEAGDPEVSRELITIVGNLLDNAMEAPEGVAGKRIHIGFQYKEGGLIITVSDNGRGMPKGVQPHIFSQGYSTKGKDRGSGLYLVERSLLKTGGTIICETGEGEGTRFTVKLPYQVKGDSL</sequence>
<keyword evidence="17" id="KW-1185">Reference proteome</keyword>
<evidence type="ECO:0000256" key="4">
    <source>
        <dbReference type="ARBA" id="ARBA00022475"/>
    </source>
</evidence>
<dbReference type="SMART" id="SM00091">
    <property type="entry name" value="PAS"/>
    <property type="match status" value="1"/>
</dbReference>
<dbReference type="Gene3D" id="1.10.287.130">
    <property type="match status" value="1"/>
</dbReference>
<keyword evidence="9 16" id="KW-0418">Kinase</keyword>
<keyword evidence="11 14" id="KW-1133">Transmembrane helix</keyword>
<dbReference type="SUPFAM" id="SSF55890">
    <property type="entry name" value="Sporulation response regulatory protein Spo0B"/>
    <property type="match status" value="1"/>
</dbReference>
<evidence type="ECO:0000256" key="7">
    <source>
        <dbReference type="ARBA" id="ARBA00022692"/>
    </source>
</evidence>
<dbReference type="SUPFAM" id="SSF103190">
    <property type="entry name" value="Sensory domain-like"/>
    <property type="match status" value="1"/>
</dbReference>
<dbReference type="NCBIfam" id="NF008298">
    <property type="entry name" value="PRK11086.1"/>
    <property type="match status" value="1"/>
</dbReference>
<feature type="transmembrane region" description="Helical" evidence="14">
    <location>
        <begin position="175"/>
        <end position="195"/>
    </location>
</feature>
<keyword evidence="8" id="KW-0547">Nucleotide-binding</keyword>
<dbReference type="InterPro" id="IPR035965">
    <property type="entry name" value="PAS-like_dom_sf"/>
</dbReference>
<dbReference type="Pfam" id="PF02518">
    <property type="entry name" value="HATPase_c"/>
    <property type="match status" value="1"/>
</dbReference>
<dbReference type="InterPro" id="IPR003594">
    <property type="entry name" value="HATPase_dom"/>
</dbReference>
<evidence type="ECO:0000256" key="10">
    <source>
        <dbReference type="ARBA" id="ARBA00022840"/>
    </source>
</evidence>
<keyword evidence="4" id="KW-1003">Cell membrane</keyword>
<feature type="domain" description="Histidine kinase" evidence="15">
    <location>
        <begin position="426"/>
        <end position="530"/>
    </location>
</feature>
<dbReference type="InterPro" id="IPR029151">
    <property type="entry name" value="Sensor-like_sf"/>
</dbReference>
<evidence type="ECO:0000256" key="3">
    <source>
        <dbReference type="ARBA" id="ARBA00012438"/>
    </source>
</evidence>
<dbReference type="GO" id="GO:0005886">
    <property type="term" value="C:plasma membrane"/>
    <property type="evidence" value="ECO:0007669"/>
    <property type="project" value="UniProtKB-SubCell"/>
</dbReference>
<dbReference type="InterPro" id="IPR000014">
    <property type="entry name" value="PAS"/>
</dbReference>
<dbReference type="InterPro" id="IPR039506">
    <property type="entry name" value="SPOB_a"/>
</dbReference>
<reference evidence="16 17" key="1">
    <citation type="submission" date="2017-06" db="EMBL/GenBank/DDBJ databases">
        <title>Complete genome sequence of Paenibacillus donghaensis KCTC 13049T isolated from East Sea sediment, South Korea.</title>
        <authorList>
            <person name="Jung B.K."/>
            <person name="Hong S.-J."/>
            <person name="Shin J.-H."/>
        </authorList>
    </citation>
    <scope>NUCLEOTIDE SEQUENCE [LARGE SCALE GENOMIC DNA]</scope>
    <source>
        <strain evidence="16 17">KCTC 13049</strain>
    </source>
</reference>
<comment type="catalytic activity">
    <reaction evidence="1">
        <text>ATP + protein L-histidine = ADP + protein N-phospho-L-histidine.</text>
        <dbReference type="EC" id="2.7.13.3"/>
    </reaction>
</comment>
<dbReference type="Gene3D" id="3.30.450.20">
    <property type="entry name" value="PAS domain"/>
    <property type="match status" value="2"/>
</dbReference>
<gene>
    <name evidence="16" type="ORF">B9T62_08555</name>
</gene>
<keyword evidence="5" id="KW-0597">Phosphoprotein</keyword>
<organism evidence="16 17">
    <name type="scientific">Paenibacillus donghaensis</name>
    <dbReference type="NCBI Taxonomy" id="414771"/>
    <lineage>
        <taxon>Bacteria</taxon>
        <taxon>Bacillati</taxon>
        <taxon>Bacillota</taxon>
        <taxon>Bacilli</taxon>
        <taxon>Bacillales</taxon>
        <taxon>Paenibacillaceae</taxon>
        <taxon>Paenibacillus</taxon>
    </lineage>
</organism>
<proteinExistence type="predicted"/>
<feature type="transmembrane region" description="Helical" evidence="14">
    <location>
        <begin position="12"/>
        <end position="33"/>
    </location>
</feature>
<evidence type="ECO:0000259" key="15">
    <source>
        <dbReference type="PROSITE" id="PS50109"/>
    </source>
</evidence>
<accession>A0A2Z2KFF1</accession>
<dbReference type="AlphaFoldDB" id="A0A2Z2KFF1"/>
<keyword evidence="7 14" id="KW-0812">Transmembrane</keyword>
<dbReference type="InterPro" id="IPR004358">
    <property type="entry name" value="Sig_transdc_His_kin-like_C"/>
</dbReference>
<dbReference type="Proteomes" id="UP000249890">
    <property type="component" value="Chromosome"/>
</dbReference>
<dbReference type="GO" id="GO:0006355">
    <property type="term" value="P:regulation of DNA-templated transcription"/>
    <property type="evidence" value="ECO:0007669"/>
    <property type="project" value="InterPro"/>
</dbReference>
<evidence type="ECO:0000256" key="6">
    <source>
        <dbReference type="ARBA" id="ARBA00022679"/>
    </source>
</evidence>
<keyword evidence="12" id="KW-0902">Two-component regulatory system</keyword>
<evidence type="ECO:0000256" key="13">
    <source>
        <dbReference type="ARBA" id="ARBA00023136"/>
    </source>
</evidence>
<dbReference type="SUPFAM" id="SSF55785">
    <property type="entry name" value="PYP-like sensor domain (PAS domain)"/>
    <property type="match status" value="1"/>
</dbReference>
<dbReference type="PANTHER" id="PTHR43547">
    <property type="entry name" value="TWO-COMPONENT HISTIDINE KINASE"/>
    <property type="match status" value="1"/>
</dbReference>
<dbReference type="InterPro" id="IPR036890">
    <property type="entry name" value="HATPase_C_sf"/>
</dbReference>
<dbReference type="EMBL" id="CP021780">
    <property type="protein sequence ID" value="ASA20829.1"/>
    <property type="molecule type" value="Genomic_DNA"/>
</dbReference>
<evidence type="ECO:0000256" key="5">
    <source>
        <dbReference type="ARBA" id="ARBA00022553"/>
    </source>
</evidence>
<evidence type="ECO:0000256" key="8">
    <source>
        <dbReference type="ARBA" id="ARBA00022741"/>
    </source>
</evidence>
<dbReference type="EC" id="2.7.13.3" evidence="3"/>
<dbReference type="SMART" id="SM00387">
    <property type="entry name" value="HATPase_c"/>
    <property type="match status" value="1"/>
</dbReference>
<dbReference type="OrthoDB" id="9792686at2"/>
<dbReference type="PANTHER" id="PTHR43547:SF10">
    <property type="entry name" value="SENSOR HISTIDINE KINASE DCUS"/>
    <property type="match status" value="1"/>
</dbReference>
<comment type="subcellular location">
    <subcellularLocation>
        <location evidence="2">Cell membrane</location>
        <topology evidence="2">Multi-pass membrane protein</topology>
    </subcellularLocation>
</comment>
<protein>
    <recommendedName>
        <fullName evidence="3">histidine kinase</fullName>
        <ecNumber evidence="3">2.7.13.3</ecNumber>
    </recommendedName>
</protein>
<keyword evidence="6" id="KW-0808">Transferase</keyword>
<keyword evidence="10" id="KW-0067">ATP-binding</keyword>
<dbReference type="InterPro" id="IPR005467">
    <property type="entry name" value="His_kinase_dom"/>
</dbReference>
<dbReference type="Gene3D" id="3.30.565.10">
    <property type="entry name" value="Histidine kinase-like ATPase, C-terminal domain"/>
    <property type="match status" value="1"/>
</dbReference>
<dbReference type="Pfam" id="PF14689">
    <property type="entry name" value="SPOB_a"/>
    <property type="match status" value="1"/>
</dbReference>
<dbReference type="GO" id="GO:0005524">
    <property type="term" value="F:ATP binding"/>
    <property type="evidence" value="ECO:0007669"/>
    <property type="project" value="UniProtKB-KW"/>
</dbReference>
<evidence type="ECO:0000256" key="14">
    <source>
        <dbReference type="SAM" id="Phobius"/>
    </source>
</evidence>
<dbReference type="Pfam" id="PF00989">
    <property type="entry name" value="PAS"/>
    <property type="match status" value="1"/>
</dbReference>